<evidence type="ECO:0000256" key="1">
    <source>
        <dbReference type="ARBA" id="ARBA00011245"/>
    </source>
</evidence>
<dbReference type="InterPro" id="IPR000719">
    <property type="entry name" value="Prot_kinase_dom"/>
</dbReference>
<dbReference type="GO" id="GO:0005524">
    <property type="term" value="F:ATP binding"/>
    <property type="evidence" value="ECO:0007669"/>
    <property type="project" value="UniProtKB-UniRule"/>
</dbReference>
<protein>
    <recommendedName>
        <fullName evidence="9">Protein kinase domain-containing protein</fullName>
    </recommendedName>
</protein>
<evidence type="ECO:0000313" key="10">
    <source>
        <dbReference type="EMBL" id="TNV86443.1"/>
    </source>
</evidence>
<gene>
    <name evidence="10" type="ORF">FGO68_gene1130</name>
</gene>
<dbReference type="PROSITE" id="PS00108">
    <property type="entry name" value="PROTEIN_KINASE_ST"/>
    <property type="match status" value="1"/>
</dbReference>
<dbReference type="AlphaFoldDB" id="A0A8J8P3W2"/>
<sequence>MPQKFRLLNFKTQKEQQSWLIRLQEVTAQSNLQDFYTVEHVIGKGQFGQVKMAYHIATSQKVAVKIMAKASMKPVEAHQTKREIEVMKMSKHPNIVRLQDVFEDSENFYLVLEHMGGGDLFDYLKSRMFRLPEERAKEIIHQMTLALAFLHSFGVVHRDIKLENVMMSDTTDQAIPKLADFGLAKMIGPTERADEPFGTLGYAAPEVLKKEPYGSGCDLWSLGCISYALLCGGLPFDHESQRETAKLTLAGRLTFDQPAWNYVSETAKDFIRQLINKDAEARLTAAQALNHPWFKTMRAQIQNSINLPVGGK</sequence>
<keyword evidence="11" id="KW-1185">Reference proteome</keyword>
<dbReference type="EMBL" id="RRYP01001078">
    <property type="protein sequence ID" value="TNV86443.1"/>
    <property type="molecule type" value="Genomic_DNA"/>
</dbReference>
<keyword evidence="2 8" id="KW-0723">Serine/threonine-protein kinase</keyword>
<evidence type="ECO:0000256" key="2">
    <source>
        <dbReference type="ARBA" id="ARBA00022527"/>
    </source>
</evidence>
<evidence type="ECO:0000256" key="5">
    <source>
        <dbReference type="ARBA" id="ARBA00022777"/>
    </source>
</evidence>
<keyword evidence="5" id="KW-0418">Kinase</keyword>
<dbReference type="OrthoDB" id="10252354at2759"/>
<comment type="similarity">
    <text evidence="8">Belongs to the protein kinase superfamily.</text>
</comment>
<dbReference type="InterPro" id="IPR017441">
    <property type="entry name" value="Protein_kinase_ATP_BS"/>
</dbReference>
<dbReference type="FunFam" id="1.10.510.10:FF:000571">
    <property type="entry name" value="Maternal embryonic leucine zipper kinase"/>
    <property type="match status" value="1"/>
</dbReference>
<dbReference type="SMART" id="SM00220">
    <property type="entry name" value="S_TKc"/>
    <property type="match status" value="1"/>
</dbReference>
<dbReference type="Gene3D" id="3.30.200.20">
    <property type="entry name" value="Phosphorylase Kinase, domain 1"/>
    <property type="match status" value="1"/>
</dbReference>
<dbReference type="InterPro" id="IPR011009">
    <property type="entry name" value="Kinase-like_dom_sf"/>
</dbReference>
<evidence type="ECO:0000256" key="8">
    <source>
        <dbReference type="RuleBase" id="RU000304"/>
    </source>
</evidence>
<dbReference type="InterPro" id="IPR008271">
    <property type="entry name" value="Ser/Thr_kinase_AS"/>
</dbReference>
<dbReference type="PROSITE" id="PS50011">
    <property type="entry name" value="PROTEIN_KINASE_DOM"/>
    <property type="match status" value="1"/>
</dbReference>
<dbReference type="PIRSF" id="PIRSF000654">
    <property type="entry name" value="Integrin-linked_kinase"/>
    <property type="match status" value="1"/>
</dbReference>
<evidence type="ECO:0000256" key="4">
    <source>
        <dbReference type="ARBA" id="ARBA00022741"/>
    </source>
</evidence>
<evidence type="ECO:0000259" key="9">
    <source>
        <dbReference type="PROSITE" id="PS50011"/>
    </source>
</evidence>
<evidence type="ECO:0000256" key="3">
    <source>
        <dbReference type="ARBA" id="ARBA00022679"/>
    </source>
</evidence>
<organism evidence="10 11">
    <name type="scientific">Halteria grandinella</name>
    <dbReference type="NCBI Taxonomy" id="5974"/>
    <lineage>
        <taxon>Eukaryota</taxon>
        <taxon>Sar</taxon>
        <taxon>Alveolata</taxon>
        <taxon>Ciliophora</taxon>
        <taxon>Intramacronucleata</taxon>
        <taxon>Spirotrichea</taxon>
        <taxon>Stichotrichia</taxon>
        <taxon>Sporadotrichida</taxon>
        <taxon>Halteriidae</taxon>
        <taxon>Halteria</taxon>
    </lineage>
</organism>
<keyword evidence="6 7" id="KW-0067">ATP-binding</keyword>
<comment type="caution">
    <text evidence="10">The sequence shown here is derived from an EMBL/GenBank/DDBJ whole genome shotgun (WGS) entry which is preliminary data.</text>
</comment>
<evidence type="ECO:0000256" key="6">
    <source>
        <dbReference type="ARBA" id="ARBA00022840"/>
    </source>
</evidence>
<evidence type="ECO:0000256" key="7">
    <source>
        <dbReference type="PROSITE-ProRule" id="PRU10141"/>
    </source>
</evidence>
<dbReference type="CDD" id="cd05117">
    <property type="entry name" value="STKc_CAMK"/>
    <property type="match status" value="1"/>
</dbReference>
<comment type="subunit">
    <text evidence="1">Monomer.</text>
</comment>
<name>A0A8J8P3W2_HALGN</name>
<dbReference type="Gene3D" id="1.10.510.10">
    <property type="entry name" value="Transferase(Phosphotransferase) domain 1"/>
    <property type="match status" value="1"/>
</dbReference>
<dbReference type="SUPFAM" id="SSF56112">
    <property type="entry name" value="Protein kinase-like (PK-like)"/>
    <property type="match status" value="1"/>
</dbReference>
<dbReference type="PROSITE" id="PS00107">
    <property type="entry name" value="PROTEIN_KINASE_ATP"/>
    <property type="match status" value="1"/>
</dbReference>
<dbReference type="FunFam" id="3.30.200.20:FF:000003">
    <property type="entry name" value="Non-specific serine/threonine protein kinase"/>
    <property type="match status" value="1"/>
</dbReference>
<dbReference type="PANTHER" id="PTHR24347">
    <property type="entry name" value="SERINE/THREONINE-PROTEIN KINASE"/>
    <property type="match status" value="1"/>
</dbReference>
<keyword evidence="3" id="KW-0808">Transferase</keyword>
<dbReference type="GO" id="GO:0004674">
    <property type="term" value="F:protein serine/threonine kinase activity"/>
    <property type="evidence" value="ECO:0007669"/>
    <property type="project" value="UniProtKB-KW"/>
</dbReference>
<reference evidence="10" key="1">
    <citation type="submission" date="2019-06" db="EMBL/GenBank/DDBJ databases">
        <authorList>
            <person name="Zheng W."/>
        </authorList>
    </citation>
    <scope>NUCLEOTIDE SEQUENCE</scope>
    <source>
        <strain evidence="10">QDHG01</strain>
    </source>
</reference>
<proteinExistence type="inferred from homology"/>
<evidence type="ECO:0000313" key="11">
    <source>
        <dbReference type="Proteomes" id="UP000785679"/>
    </source>
</evidence>
<feature type="binding site" evidence="7">
    <location>
        <position position="65"/>
    </location>
    <ligand>
        <name>ATP</name>
        <dbReference type="ChEBI" id="CHEBI:30616"/>
    </ligand>
</feature>
<dbReference type="Proteomes" id="UP000785679">
    <property type="component" value="Unassembled WGS sequence"/>
</dbReference>
<accession>A0A8J8P3W2</accession>
<feature type="domain" description="Protein kinase" evidence="9">
    <location>
        <begin position="36"/>
        <end position="294"/>
    </location>
</feature>
<dbReference type="Pfam" id="PF00069">
    <property type="entry name" value="Pkinase"/>
    <property type="match status" value="1"/>
</dbReference>
<keyword evidence="4 7" id="KW-0547">Nucleotide-binding</keyword>